<protein>
    <submittedName>
        <fullName evidence="1">Uncharacterized protein</fullName>
    </submittedName>
</protein>
<comment type="caution">
    <text evidence="1">The sequence shown here is derived from an EMBL/GenBank/DDBJ whole genome shotgun (WGS) entry which is preliminary data.</text>
</comment>
<organism evidence="1 2">
    <name type="scientific">Stephania cephalantha</name>
    <dbReference type="NCBI Taxonomy" id="152367"/>
    <lineage>
        <taxon>Eukaryota</taxon>
        <taxon>Viridiplantae</taxon>
        <taxon>Streptophyta</taxon>
        <taxon>Embryophyta</taxon>
        <taxon>Tracheophyta</taxon>
        <taxon>Spermatophyta</taxon>
        <taxon>Magnoliopsida</taxon>
        <taxon>Ranunculales</taxon>
        <taxon>Menispermaceae</taxon>
        <taxon>Menispermoideae</taxon>
        <taxon>Cissampelideae</taxon>
        <taxon>Stephania</taxon>
    </lineage>
</organism>
<dbReference type="Proteomes" id="UP001419268">
    <property type="component" value="Unassembled WGS sequence"/>
</dbReference>
<dbReference type="EMBL" id="JBBNAG010000004">
    <property type="protein sequence ID" value="KAK9140092.1"/>
    <property type="molecule type" value="Genomic_DNA"/>
</dbReference>
<evidence type="ECO:0000313" key="2">
    <source>
        <dbReference type="Proteomes" id="UP001419268"/>
    </source>
</evidence>
<name>A0AAP0PDG3_9MAGN</name>
<gene>
    <name evidence="1" type="ORF">Scep_009773</name>
</gene>
<accession>A0AAP0PDG3</accession>
<proteinExistence type="predicted"/>
<sequence length="116" mass="12714">MHQLVSSSSSRHALAAAFSTSHVSSLLFTPAINTWPHQNRQKLLVCVTSIHSLFSHSPVLSPTTYSQQSSTTYSLPHYVHYFTSTSVQQSLLESSCNMSSCTAAPPINKRHVAENP</sequence>
<keyword evidence="2" id="KW-1185">Reference proteome</keyword>
<reference evidence="1 2" key="1">
    <citation type="submission" date="2024-01" db="EMBL/GenBank/DDBJ databases">
        <title>Genome assemblies of Stephania.</title>
        <authorList>
            <person name="Yang L."/>
        </authorList>
    </citation>
    <scope>NUCLEOTIDE SEQUENCE [LARGE SCALE GENOMIC DNA]</scope>
    <source>
        <strain evidence="1">JXDWG</strain>
        <tissue evidence="1">Leaf</tissue>
    </source>
</reference>
<evidence type="ECO:0000313" key="1">
    <source>
        <dbReference type="EMBL" id="KAK9140092.1"/>
    </source>
</evidence>
<dbReference type="AlphaFoldDB" id="A0AAP0PDG3"/>